<feature type="region of interest" description="Disordered" evidence="1">
    <location>
        <begin position="229"/>
        <end position="289"/>
    </location>
</feature>
<feature type="compositionally biased region" description="Low complexity" evidence="1">
    <location>
        <begin position="1"/>
        <end position="16"/>
    </location>
</feature>
<feature type="compositionally biased region" description="Polar residues" evidence="1">
    <location>
        <begin position="254"/>
        <end position="267"/>
    </location>
</feature>
<feature type="compositionally biased region" description="Polar residues" evidence="1">
    <location>
        <begin position="554"/>
        <end position="567"/>
    </location>
</feature>
<feature type="compositionally biased region" description="Basic and acidic residues" evidence="1">
    <location>
        <begin position="244"/>
        <end position="253"/>
    </location>
</feature>
<reference evidence="2" key="2">
    <citation type="journal article" date="2022" name="Microbiol. Resour. Announc.">
        <title>Whole-Genome Sequence of Entomortierella parvispora E1425, a Mucoromycotan Fungus Associated with Burkholderiaceae-Related Endosymbiotic Bacteria.</title>
        <authorList>
            <person name="Herlambang A."/>
            <person name="Guo Y."/>
            <person name="Takashima Y."/>
            <person name="Narisawa K."/>
            <person name="Ohta H."/>
            <person name="Nishizawa T."/>
        </authorList>
    </citation>
    <scope>NUCLEOTIDE SEQUENCE</scope>
    <source>
        <strain evidence="2">E1425</strain>
    </source>
</reference>
<feature type="compositionally biased region" description="Basic and acidic residues" evidence="1">
    <location>
        <begin position="427"/>
        <end position="437"/>
    </location>
</feature>
<accession>A0A9P3HGZ9</accession>
<sequence>MFATTNNNANTNAANNGPSSVNGGQGATASGSTNAGGASNAAVQPHAPPTTESYSPWDMPPIVQPASSASGPATDQRLGTGLKGFSSNLNSTWPHFRSKPHPTISVPITPTTLSRSFFDMGAPSTPPRSSTFSTGDDSDNAMCTPTFGSNQTGSRRNSAVSVMALDTPPPLSLMDLESSSSHSGSGFGSSTGMSSGGIGSLARHGDHYYGSNGHGYPFPLFGMRHDTAHPFSRRSSRTNSFSMESRHARKASEDTNMSDGGNNSGSEQRGRRHSPAVTPYDRNAGRATLLPKPKGLLKVFSQLEEEAHHNRHEYDHERETTQAAATRQEPPPLHELGITRRPSTSSRLNPDQELVAFQQQQEEYDKIYRLYSSQHPLQANLPVPEPATTADSSVPSAFASHGSQLLSSLPSSPLLTATVVRSKRKPSTCEDRFDPYHSSHLKRRAVSPSIGPITRSRQSPSSSPARGHLSGQSRSRISALPSPSGSGTFFRHGLGQGHASLVGGLSDSSNTTVHGGPLSLTHPHLSAVSAGPQEDDHSVGSTNGANREPVGNQPLLNLQHTSRSFSELSLGLSKDHPQQQ</sequence>
<feature type="region of interest" description="Disordered" evidence="1">
    <location>
        <begin position="419"/>
        <end position="580"/>
    </location>
</feature>
<feature type="region of interest" description="Disordered" evidence="1">
    <location>
        <begin position="308"/>
        <end position="350"/>
    </location>
</feature>
<feature type="compositionally biased region" description="Low complexity" evidence="1">
    <location>
        <begin position="27"/>
        <end position="42"/>
    </location>
</feature>
<feature type="compositionally biased region" description="Gly residues" evidence="1">
    <location>
        <begin position="185"/>
        <end position="195"/>
    </location>
</feature>
<name>A0A9P3HGZ9_9FUNG</name>
<protein>
    <submittedName>
        <fullName evidence="2">Uncharacterized protein</fullName>
    </submittedName>
</protein>
<evidence type="ECO:0000313" key="3">
    <source>
        <dbReference type="Proteomes" id="UP000827284"/>
    </source>
</evidence>
<evidence type="ECO:0000313" key="2">
    <source>
        <dbReference type="EMBL" id="GJJ76559.1"/>
    </source>
</evidence>
<gene>
    <name evidence="2" type="ORF">EMPS_08918</name>
</gene>
<feature type="compositionally biased region" description="Polar residues" evidence="1">
    <location>
        <begin position="470"/>
        <end position="487"/>
    </location>
</feature>
<feature type="region of interest" description="Disordered" evidence="1">
    <location>
        <begin position="1"/>
        <end position="86"/>
    </location>
</feature>
<feature type="region of interest" description="Disordered" evidence="1">
    <location>
        <begin position="169"/>
        <end position="195"/>
    </location>
</feature>
<organism evidence="2 3">
    <name type="scientific">Entomortierella parvispora</name>
    <dbReference type="NCBI Taxonomy" id="205924"/>
    <lineage>
        <taxon>Eukaryota</taxon>
        <taxon>Fungi</taxon>
        <taxon>Fungi incertae sedis</taxon>
        <taxon>Mucoromycota</taxon>
        <taxon>Mortierellomycotina</taxon>
        <taxon>Mortierellomycetes</taxon>
        <taxon>Mortierellales</taxon>
        <taxon>Mortierellaceae</taxon>
        <taxon>Entomortierella</taxon>
    </lineage>
</organism>
<dbReference type="EMBL" id="BQFW01000012">
    <property type="protein sequence ID" value="GJJ76559.1"/>
    <property type="molecule type" value="Genomic_DNA"/>
</dbReference>
<dbReference type="Proteomes" id="UP000827284">
    <property type="component" value="Unassembled WGS sequence"/>
</dbReference>
<proteinExistence type="predicted"/>
<feature type="compositionally biased region" description="Low complexity" evidence="1">
    <location>
        <begin position="455"/>
        <end position="464"/>
    </location>
</feature>
<feature type="compositionally biased region" description="Basic and acidic residues" evidence="1">
    <location>
        <begin position="308"/>
        <end position="320"/>
    </location>
</feature>
<comment type="caution">
    <text evidence="2">The sequence shown here is derived from an EMBL/GenBank/DDBJ whole genome shotgun (WGS) entry which is preliminary data.</text>
</comment>
<evidence type="ECO:0000256" key="1">
    <source>
        <dbReference type="SAM" id="MobiDB-lite"/>
    </source>
</evidence>
<keyword evidence="3" id="KW-1185">Reference proteome</keyword>
<reference evidence="2" key="1">
    <citation type="submission" date="2021-11" db="EMBL/GenBank/DDBJ databases">
        <authorList>
            <person name="Herlambang A."/>
            <person name="Guo Y."/>
            <person name="Takashima Y."/>
            <person name="Nishizawa T."/>
        </authorList>
    </citation>
    <scope>NUCLEOTIDE SEQUENCE</scope>
    <source>
        <strain evidence="2">E1425</strain>
    </source>
</reference>
<dbReference type="AlphaFoldDB" id="A0A9P3HGZ9"/>
<dbReference type="OrthoDB" id="2422267at2759"/>